<keyword evidence="4 7" id="KW-0812">Transmembrane</keyword>
<evidence type="ECO:0000256" key="4">
    <source>
        <dbReference type="ARBA" id="ARBA00022692"/>
    </source>
</evidence>
<dbReference type="EMBL" id="CP026538">
    <property type="protein sequence ID" value="QAZ66509.1"/>
    <property type="molecule type" value="Genomic_DNA"/>
</dbReference>
<keyword evidence="10" id="KW-1185">Reference proteome</keyword>
<dbReference type="InterPro" id="IPR032818">
    <property type="entry name" value="DedA-like"/>
</dbReference>
<reference evidence="9 10" key="1">
    <citation type="submission" date="2018-02" db="EMBL/GenBank/DDBJ databases">
        <title>Genome sequence of Desulfovibrio carbinolicus DSM 3852.</title>
        <authorList>
            <person name="Wilbanks E."/>
            <person name="Skennerton C.T."/>
            <person name="Orphan V.J."/>
        </authorList>
    </citation>
    <scope>NUCLEOTIDE SEQUENCE [LARGE SCALE GENOMIC DNA]</scope>
    <source>
        <strain evidence="9 10">DSM 3852</strain>
    </source>
</reference>
<comment type="subcellular location">
    <subcellularLocation>
        <location evidence="1 7">Cell membrane</location>
        <topology evidence="1 7">Multi-pass membrane protein</topology>
    </subcellularLocation>
</comment>
<protein>
    <submittedName>
        <fullName evidence="9">DedA family protein</fullName>
    </submittedName>
</protein>
<feature type="transmembrane region" description="Helical" evidence="7">
    <location>
        <begin position="196"/>
        <end position="215"/>
    </location>
</feature>
<evidence type="ECO:0000256" key="1">
    <source>
        <dbReference type="ARBA" id="ARBA00004651"/>
    </source>
</evidence>
<sequence>METLAALFALLAGLDAALIQAVADHGDLVYALIWLTIYAETAFVVTVFLPGGTLVFAAAALAARGTLDVWPVALGCYAAATLGDMTNFAIGRALRRGTARGAGGGLAGTLRKRLLPQQQLEAARRAFARHGAATVLLSRFVPILRAAFPMAVAMAGMSWKRFGWLNALGKIVWALVFVGGGYGLGAIPWFARHFGAVVVAAALFPLLIAAARHLLMHLLDRRGRPENQSSPKTP</sequence>
<dbReference type="OrthoDB" id="9801622at2"/>
<evidence type="ECO:0000256" key="2">
    <source>
        <dbReference type="ARBA" id="ARBA00010792"/>
    </source>
</evidence>
<comment type="similarity">
    <text evidence="2 7">Belongs to the DedA family.</text>
</comment>
<evidence type="ECO:0000256" key="5">
    <source>
        <dbReference type="ARBA" id="ARBA00022989"/>
    </source>
</evidence>
<dbReference type="PANTHER" id="PTHR30353">
    <property type="entry name" value="INNER MEMBRANE PROTEIN DEDA-RELATED"/>
    <property type="match status" value="1"/>
</dbReference>
<proteinExistence type="inferred from homology"/>
<dbReference type="PANTHER" id="PTHR30353:SF0">
    <property type="entry name" value="TRANSMEMBRANE PROTEIN"/>
    <property type="match status" value="1"/>
</dbReference>
<feature type="transmembrane region" description="Helical" evidence="7">
    <location>
        <begin position="171"/>
        <end position="190"/>
    </location>
</feature>
<dbReference type="KEGG" id="dcb:C3Y92_04330"/>
<dbReference type="Pfam" id="PF09335">
    <property type="entry name" value="VTT_dom"/>
    <property type="match status" value="1"/>
</dbReference>
<organism evidence="9 10">
    <name type="scientific">Solidesulfovibrio carbinolicus</name>
    <dbReference type="NCBI Taxonomy" id="296842"/>
    <lineage>
        <taxon>Bacteria</taxon>
        <taxon>Pseudomonadati</taxon>
        <taxon>Thermodesulfobacteriota</taxon>
        <taxon>Desulfovibrionia</taxon>
        <taxon>Desulfovibrionales</taxon>
        <taxon>Desulfovibrionaceae</taxon>
        <taxon>Solidesulfovibrio</taxon>
    </lineage>
</organism>
<evidence type="ECO:0000313" key="9">
    <source>
        <dbReference type="EMBL" id="QAZ66509.1"/>
    </source>
</evidence>
<dbReference type="GO" id="GO:0005886">
    <property type="term" value="C:plasma membrane"/>
    <property type="evidence" value="ECO:0007669"/>
    <property type="project" value="UniProtKB-SubCell"/>
</dbReference>
<evidence type="ECO:0000256" key="6">
    <source>
        <dbReference type="ARBA" id="ARBA00023136"/>
    </source>
</evidence>
<keyword evidence="5 7" id="KW-1133">Transmembrane helix</keyword>
<accession>A0A4P6HYS8</accession>
<evidence type="ECO:0000313" key="10">
    <source>
        <dbReference type="Proteomes" id="UP000293296"/>
    </source>
</evidence>
<evidence type="ECO:0000256" key="3">
    <source>
        <dbReference type="ARBA" id="ARBA00022475"/>
    </source>
</evidence>
<feature type="transmembrane region" description="Helical" evidence="7">
    <location>
        <begin position="69"/>
        <end position="90"/>
    </location>
</feature>
<dbReference type="Proteomes" id="UP000293296">
    <property type="component" value="Chromosome"/>
</dbReference>
<dbReference type="InterPro" id="IPR032816">
    <property type="entry name" value="VTT_dom"/>
</dbReference>
<dbReference type="RefSeq" id="WP_129349839.1">
    <property type="nucleotide sequence ID" value="NZ_CP026538.1"/>
</dbReference>
<gene>
    <name evidence="9" type="ORF">C3Y92_04330</name>
</gene>
<dbReference type="AlphaFoldDB" id="A0A4P6HYS8"/>
<keyword evidence="6 7" id="KW-0472">Membrane</keyword>
<evidence type="ECO:0000259" key="8">
    <source>
        <dbReference type="Pfam" id="PF09335"/>
    </source>
</evidence>
<evidence type="ECO:0000256" key="7">
    <source>
        <dbReference type="RuleBase" id="RU367016"/>
    </source>
</evidence>
<feature type="transmembrane region" description="Helical" evidence="7">
    <location>
        <begin position="31"/>
        <end position="62"/>
    </location>
</feature>
<name>A0A4P6HYS8_9BACT</name>
<feature type="domain" description="VTT" evidence="8">
    <location>
        <begin position="49"/>
        <end position="182"/>
    </location>
</feature>
<keyword evidence="3 7" id="KW-1003">Cell membrane</keyword>